<protein>
    <submittedName>
        <fullName evidence="1">Uncharacterized protein</fullName>
    </submittedName>
</protein>
<dbReference type="Proteomes" id="UP000004699">
    <property type="component" value="Unassembled WGS sequence"/>
</dbReference>
<evidence type="ECO:0000313" key="2">
    <source>
        <dbReference type="Proteomes" id="UP000004699"/>
    </source>
</evidence>
<dbReference type="HOGENOM" id="CLU_2974083_0_0_6"/>
<dbReference type="AlphaFoldDB" id="B8KQV2"/>
<organism evidence="1 2">
    <name type="scientific">Luminiphilus syltensis NOR5-1B</name>
    <dbReference type="NCBI Taxonomy" id="565045"/>
    <lineage>
        <taxon>Bacteria</taxon>
        <taxon>Pseudomonadati</taxon>
        <taxon>Pseudomonadota</taxon>
        <taxon>Gammaproteobacteria</taxon>
        <taxon>Cellvibrionales</taxon>
        <taxon>Halieaceae</taxon>
        <taxon>Luminiphilus</taxon>
    </lineage>
</organism>
<dbReference type="RefSeq" id="WP_009019609.1">
    <property type="nucleotide sequence ID" value="NZ_DS999411.1"/>
</dbReference>
<accession>B8KQV2</accession>
<gene>
    <name evidence="1" type="ORF">NOR51B_801</name>
</gene>
<proteinExistence type="predicted"/>
<evidence type="ECO:0000313" key="1">
    <source>
        <dbReference type="EMBL" id="EED34861.1"/>
    </source>
</evidence>
<dbReference type="OrthoDB" id="9772100at2"/>
<name>B8KQV2_9GAMM</name>
<reference evidence="2" key="1">
    <citation type="journal article" date="2013" name="BMC Microbiol.">
        <title>Taxonomy and evolution of bacteriochlorophyll a-containing members of the OM60/NOR5 clade of marine gammaproteobacteria: description of Luminiphilus syltensis gen. nov., sp. nov., reclassification of Haliea rubra as Pseudohaliea rubra gen. nov., comb. nov., and emendation of Chromatocurvus halotolerans.</title>
        <authorList>
            <person name="Spring S."/>
            <person name="Riedel T."/>
            <person name="Sproer C."/>
            <person name="Yan S."/>
            <person name="Harder J."/>
            <person name="Fuchs B.M."/>
        </authorList>
    </citation>
    <scope>NUCLEOTIDE SEQUENCE [LARGE SCALE GENOMIC DNA]</scope>
    <source>
        <strain evidence="2">NOR51-B</strain>
    </source>
</reference>
<keyword evidence="2" id="KW-1185">Reference proteome</keyword>
<dbReference type="STRING" id="565045.NOR51B_801"/>
<sequence>MILAAPVSHRAGLLKLFLPVVQEVFRERAPKKWEHYFPGLNQHLQMAAVPLWDHFIST</sequence>
<dbReference type="EMBL" id="DS999411">
    <property type="protein sequence ID" value="EED34861.1"/>
    <property type="molecule type" value="Genomic_DNA"/>
</dbReference>